<keyword evidence="1" id="KW-0472">Membrane</keyword>
<evidence type="ECO:0000313" key="4">
    <source>
        <dbReference type="Proteomes" id="UP000003379"/>
    </source>
</evidence>
<accession>G9XDY8</accession>
<evidence type="ECO:0000256" key="1">
    <source>
        <dbReference type="SAM" id="Phobius"/>
    </source>
</evidence>
<organism evidence="2 5">
    <name type="scientific">Peptoanaerobacter stomatis</name>
    <dbReference type="NCBI Taxonomy" id="796937"/>
    <lineage>
        <taxon>Bacteria</taxon>
        <taxon>Bacillati</taxon>
        <taxon>Bacillota</taxon>
        <taxon>Clostridia</taxon>
        <taxon>Peptostreptococcales</taxon>
        <taxon>Filifactoraceae</taxon>
        <taxon>Peptoanaerobacter</taxon>
    </lineage>
</organism>
<evidence type="ECO:0000313" key="5">
    <source>
        <dbReference type="Proteomes" id="UP000006437"/>
    </source>
</evidence>
<dbReference type="Gene3D" id="1.10.1760.20">
    <property type="match status" value="1"/>
</dbReference>
<accession>G9X024</accession>
<comment type="caution">
    <text evidence="2">The sequence shown here is derived from an EMBL/GenBank/DDBJ whole genome shotgun (WGS) entry which is preliminary data.</text>
</comment>
<dbReference type="AlphaFoldDB" id="G9X024"/>
<name>G9X024_9FIRM</name>
<feature type="transmembrane region" description="Helical" evidence="1">
    <location>
        <begin position="78"/>
        <end position="98"/>
    </location>
</feature>
<keyword evidence="1" id="KW-0812">Transmembrane</keyword>
<dbReference type="InterPro" id="IPR024529">
    <property type="entry name" value="ECF_trnsprt_substrate-spec"/>
</dbReference>
<feature type="transmembrane region" description="Helical" evidence="1">
    <location>
        <begin position="6"/>
        <end position="31"/>
    </location>
</feature>
<dbReference type="EMBL" id="AFZE01000011">
    <property type="protein sequence ID" value="EHL15529.1"/>
    <property type="molecule type" value="Genomic_DNA"/>
</dbReference>
<keyword evidence="1" id="KW-1133">Transmembrane helix</keyword>
<dbReference type="STRING" id="796937.HMPREF9630_01631"/>
<dbReference type="HOGENOM" id="CLU_108875_1_0_9"/>
<dbReference type="RefSeq" id="WP_009526004.1">
    <property type="nucleotide sequence ID" value="NZ_JBQMYE010000014.1"/>
</dbReference>
<protein>
    <recommendedName>
        <fullName evidence="6">PF12822 family protein</fullName>
    </recommendedName>
</protein>
<reference evidence="2 5" key="1">
    <citation type="submission" date="2011-08" db="EMBL/GenBank/DDBJ databases">
        <title>The Genome Sequence of Eubacteriaceae bacterium ACC19a.</title>
        <authorList>
            <consortium name="The Broad Institute Genome Sequencing Platform"/>
            <person name="Earl A."/>
            <person name="Ward D."/>
            <person name="Feldgarden M."/>
            <person name="Gevers D."/>
            <person name="Sizova M."/>
            <person name="Hazen A."/>
            <person name="Epstein S."/>
            <person name="Young S.K."/>
            <person name="Zeng Q."/>
            <person name="Gargeya S."/>
            <person name="Fitzgerald M."/>
            <person name="Haas B."/>
            <person name="Abouelleil A."/>
            <person name="Alvarado L."/>
            <person name="Arachchi H.M."/>
            <person name="Berlin A."/>
            <person name="Brown A."/>
            <person name="Chapman S.B."/>
            <person name="Chen Z."/>
            <person name="Dunbar C."/>
            <person name="Freedman E."/>
            <person name="Gearin G."/>
            <person name="Gellesch M."/>
            <person name="Goldberg J."/>
            <person name="Griggs A."/>
            <person name="Gujja S."/>
            <person name="Heiman D."/>
            <person name="Howarth C."/>
            <person name="Larson L."/>
            <person name="Lui A."/>
            <person name="MacDonald P.J.P."/>
            <person name="Montmayeur A."/>
            <person name="Murphy C."/>
            <person name="Neiman D."/>
            <person name="Pearson M."/>
            <person name="Priest M."/>
            <person name="Roberts A."/>
            <person name="Saif S."/>
            <person name="Shea T."/>
            <person name="Shenoy N."/>
            <person name="Sisk P."/>
            <person name="Stolte C."/>
            <person name="Sykes S."/>
            <person name="Wortman J."/>
            <person name="Nusbaum C."/>
            <person name="Birren B."/>
        </authorList>
    </citation>
    <scope>NUCLEOTIDE SEQUENCE [LARGE SCALE GENOMIC DNA]</scope>
    <source>
        <strain evidence="2 5">ACC19a</strain>
    </source>
</reference>
<proteinExistence type="predicted"/>
<dbReference type="Proteomes" id="UP000003379">
    <property type="component" value="Unassembled WGS sequence"/>
</dbReference>
<evidence type="ECO:0000313" key="3">
    <source>
        <dbReference type="EMBL" id="EHL18829.1"/>
    </source>
</evidence>
<dbReference type="BioCyc" id="EBAC796937-HMP:GMGH-1783-MONOMER"/>
<reference evidence="3 4" key="2">
    <citation type="submission" date="2011-08" db="EMBL/GenBank/DDBJ databases">
        <title>The Genome Sequence of Eubacteriaceae bacterium CM5.</title>
        <authorList>
            <consortium name="The Broad Institute Genome Sequencing Platform"/>
            <person name="Earl A."/>
            <person name="Ward D."/>
            <person name="Feldgarden M."/>
            <person name="Gevers D."/>
            <person name="Sizova M."/>
            <person name="Hazen A."/>
            <person name="Epstein S."/>
            <person name="Young S.K."/>
            <person name="Zeng Q."/>
            <person name="Gargeya S."/>
            <person name="Fitzgerald M."/>
            <person name="Haas B."/>
            <person name="Abouelleil A."/>
            <person name="Alvarado L."/>
            <person name="Arachchi H.M."/>
            <person name="Berlin A."/>
            <person name="Brown A."/>
            <person name="Chapman S.B."/>
            <person name="Chen Z."/>
            <person name="Dunbar C."/>
            <person name="Freedman E."/>
            <person name="Gearin G."/>
            <person name="Gellesch M."/>
            <person name="Goldberg J."/>
            <person name="Griggs A."/>
            <person name="Gujja S."/>
            <person name="Heiman D."/>
            <person name="Howarth C."/>
            <person name="Larson L."/>
            <person name="Lui A."/>
            <person name="MacDonald P.J.P."/>
            <person name="Montmayeur A."/>
            <person name="Murphy C."/>
            <person name="Neiman D."/>
            <person name="Pearson M."/>
            <person name="Priest M."/>
            <person name="Roberts A."/>
            <person name="Saif S."/>
            <person name="Shea T."/>
            <person name="Shenoy N."/>
            <person name="Sisk P."/>
            <person name="Stolte C."/>
            <person name="Sykes S."/>
            <person name="Wortman J."/>
            <person name="Nusbaum C."/>
            <person name="Birren B."/>
        </authorList>
    </citation>
    <scope>NUCLEOTIDE SEQUENCE [LARGE SCALE GENOMIC DNA]</scope>
    <source>
        <strain evidence="3 4">CM5</strain>
    </source>
</reference>
<gene>
    <name evidence="3" type="ORF">HMPREF9628_02011</name>
    <name evidence="2" type="ORF">HMPREF9629_01775</name>
</gene>
<feature type="transmembrane region" description="Helical" evidence="1">
    <location>
        <begin position="137"/>
        <end position="166"/>
    </location>
</feature>
<evidence type="ECO:0000313" key="2">
    <source>
        <dbReference type="EMBL" id="EHL15529.1"/>
    </source>
</evidence>
<dbReference type="Pfam" id="PF12822">
    <property type="entry name" value="ECF_trnsprt"/>
    <property type="match status" value="1"/>
</dbReference>
<dbReference type="PATRIC" id="fig|796937.3.peg.971"/>
<evidence type="ECO:0008006" key="6">
    <source>
        <dbReference type="Google" id="ProtNLM"/>
    </source>
</evidence>
<sequence length="176" mass="18945">MKNNTYLKNVILSGLFIAVGIILPIIFHLLAAGKVLLPMHIPVLLGGLLLNPLYALSVGVVTPLLSSLLTGMPPAFPMLPIMMAELGAYGLVASILHVKLKMNYVFSLVISMIVGRIVAGITVSVLISMFSVKLPPFLVYIQGSIITGLPGIIIQLIFIPAIMFAIKKYENNEAHI</sequence>
<dbReference type="GO" id="GO:0022857">
    <property type="term" value="F:transmembrane transporter activity"/>
    <property type="evidence" value="ECO:0007669"/>
    <property type="project" value="InterPro"/>
</dbReference>
<dbReference type="EMBL" id="AFZG01000039">
    <property type="protein sequence ID" value="EHL18829.1"/>
    <property type="molecule type" value="Genomic_DNA"/>
</dbReference>
<feature type="transmembrane region" description="Helical" evidence="1">
    <location>
        <begin position="43"/>
        <end position="66"/>
    </location>
</feature>
<dbReference type="Proteomes" id="UP000006437">
    <property type="component" value="Unassembled WGS sequence"/>
</dbReference>
<feature type="transmembrane region" description="Helical" evidence="1">
    <location>
        <begin position="105"/>
        <end position="131"/>
    </location>
</feature>